<dbReference type="Gene3D" id="3.90.226.10">
    <property type="entry name" value="2-enoyl-CoA Hydratase, Chain A, domain 1"/>
    <property type="match status" value="1"/>
</dbReference>
<evidence type="ECO:0000259" key="4">
    <source>
        <dbReference type="Pfam" id="PF00725"/>
    </source>
</evidence>
<dbReference type="InterPro" id="IPR008927">
    <property type="entry name" value="6-PGluconate_DH-like_C_sf"/>
</dbReference>
<dbReference type="SUPFAM" id="SSF48179">
    <property type="entry name" value="6-phosphogluconate dehydrogenase C-terminal domain-like"/>
    <property type="match status" value="2"/>
</dbReference>
<dbReference type="PANTHER" id="PTHR48075:SF7">
    <property type="entry name" value="3-HYDROXYACYL-COA DEHYDROGENASE-RELATED"/>
    <property type="match status" value="1"/>
</dbReference>
<dbReference type="Pfam" id="PF16113">
    <property type="entry name" value="ECH_2"/>
    <property type="match status" value="1"/>
</dbReference>
<dbReference type="Gene3D" id="1.10.1040.50">
    <property type="match status" value="1"/>
</dbReference>
<dbReference type="SUPFAM" id="SSF52096">
    <property type="entry name" value="ClpP/crotonase"/>
    <property type="match status" value="1"/>
</dbReference>
<comment type="catalytic activity">
    <reaction evidence="3">
        <text>a (3S)-3-hydroxyacyl-CoA + NAD(+) = a 3-oxoacyl-CoA + NADH + H(+)</text>
        <dbReference type="Rhea" id="RHEA:22432"/>
        <dbReference type="ChEBI" id="CHEBI:15378"/>
        <dbReference type="ChEBI" id="CHEBI:57318"/>
        <dbReference type="ChEBI" id="CHEBI:57540"/>
        <dbReference type="ChEBI" id="CHEBI:57945"/>
        <dbReference type="ChEBI" id="CHEBI:90726"/>
        <dbReference type="EC" id="1.1.1.35"/>
    </reaction>
</comment>
<feature type="domain" description="3-hydroxyacyl-CoA dehydrogenase NAD binding" evidence="5">
    <location>
        <begin position="28"/>
        <end position="214"/>
    </location>
</feature>
<sequence length="821" mass="89495">MALVSDFADTVSSPGHTQRLQKYDIRRAAVLGAGTMGSRIAAHIANAGLPVLLLDMVPANVDGAKGDRSTLARKAVESLGKSKPAAFTDPTFASRITPGNFDDDLEKLKDCDWVIEAVAENLEIKRALLAKVAPHLHATALFTTNTSGLPVTQIGAELPADLRKRWFGTHFFNPPRYMRLVEIIATPESDAEAIDAIATFCDRRLGKTAVPANDVANFIANRIGTFQMLNTFAIMQQQGLSIEEIDTLTGPVIGWPKTGTFRLADLVGIDILGHVAKNFLESTHDERADVKLPEVIEQLMAHNWIGDKTKQGFYKKERGADGKENRLVLVPETMEYRASTKPNFVTVDMAKNSDSVAARIKLVMDADPKKDRAAQFYWQALPELWSYSANRIGEVARTLVDIDRAMQAGFNWELGPFAMWDAAGVTRTVKKMRAAGKPIPEVVEKLLAAGGESWYRADGTEYFDVEFGAYKPVMLAVEHAPIASYKRSNGVFAENSSISLVDLGDGIACFEFHSKMNSLGSDIVNFVKKQLQPESDAVRNFAGFVIANDGQNFSVGANLMQLLLGIQDEEWDEIDWSIRGFQEMTQAIKFCARPVVVAPFGMCLGGGTEISLHAAQRQAHLELYAGLVEAGVGLIPGGGGCKEMLLRALDAAAVVGGDPRPGSVDSIETIKGVFQTIAMAKVSTSAEEARAFRFLSDTDAISMNRARLVSDAKDQALRLLNEGYVAPVMRRDIAAPGESVQATLKLGVYLMREGEYISDHDAKVANHIARVLTGGDATAGTLMDEQYLLDLERESFLSLCGEKKTMERIGFTLKTGKPLRN</sequence>
<feature type="domain" description="3-hydroxyacyl-CoA dehydrogenase C-terminal" evidence="4">
    <location>
        <begin position="218"/>
        <end position="315"/>
    </location>
</feature>
<reference evidence="8" key="1">
    <citation type="journal article" date="2019" name="Int. J. Syst. Evol. Microbiol.">
        <title>The Global Catalogue of Microorganisms (GCM) 10K type strain sequencing project: providing services to taxonomists for standard genome sequencing and annotation.</title>
        <authorList>
            <consortium name="The Broad Institute Genomics Platform"/>
            <consortium name="The Broad Institute Genome Sequencing Center for Infectious Disease"/>
            <person name="Wu L."/>
            <person name="Ma J."/>
        </authorList>
    </citation>
    <scope>NUCLEOTIDE SEQUENCE [LARGE SCALE GENOMIC DNA]</scope>
    <source>
        <strain evidence="8">JCM 4087</strain>
    </source>
</reference>
<dbReference type="InterPro" id="IPR036291">
    <property type="entry name" value="NAD(P)-bd_dom_sf"/>
</dbReference>
<protein>
    <submittedName>
        <fullName evidence="7">3-hydroxyacyl-CoA dehydrogenase NAD-binding domain-containing protein</fullName>
    </submittedName>
</protein>
<dbReference type="Proteomes" id="UP001596091">
    <property type="component" value="Unassembled WGS sequence"/>
</dbReference>
<dbReference type="Gene3D" id="3.40.50.720">
    <property type="entry name" value="NAD(P)-binding Rossmann-like Domain"/>
    <property type="match status" value="1"/>
</dbReference>
<proteinExistence type="predicted"/>
<dbReference type="InterPro" id="IPR006108">
    <property type="entry name" value="3HC_DH_C"/>
</dbReference>
<dbReference type="PANTHER" id="PTHR48075">
    <property type="entry name" value="3-HYDROXYACYL-COA DEHYDROGENASE FAMILY PROTEIN"/>
    <property type="match status" value="1"/>
</dbReference>
<name>A0ABW1EK26_9BACT</name>
<evidence type="ECO:0000256" key="3">
    <source>
        <dbReference type="ARBA" id="ARBA00049556"/>
    </source>
</evidence>
<keyword evidence="8" id="KW-1185">Reference proteome</keyword>
<dbReference type="InterPro" id="IPR045004">
    <property type="entry name" value="ECH_dom"/>
</dbReference>
<dbReference type="RefSeq" id="WP_263341382.1">
    <property type="nucleotide sequence ID" value="NZ_JAGSYH010000007.1"/>
</dbReference>
<dbReference type="InterPro" id="IPR029045">
    <property type="entry name" value="ClpP/crotonase-like_dom_sf"/>
</dbReference>
<organism evidence="7 8">
    <name type="scientific">Acidicapsa dinghuensis</name>
    <dbReference type="NCBI Taxonomy" id="2218256"/>
    <lineage>
        <taxon>Bacteria</taxon>
        <taxon>Pseudomonadati</taxon>
        <taxon>Acidobacteriota</taxon>
        <taxon>Terriglobia</taxon>
        <taxon>Terriglobales</taxon>
        <taxon>Acidobacteriaceae</taxon>
        <taxon>Acidicapsa</taxon>
    </lineage>
</organism>
<evidence type="ECO:0000313" key="8">
    <source>
        <dbReference type="Proteomes" id="UP001596091"/>
    </source>
</evidence>
<keyword evidence="1" id="KW-0560">Oxidoreductase</keyword>
<evidence type="ECO:0000256" key="1">
    <source>
        <dbReference type="ARBA" id="ARBA00023002"/>
    </source>
</evidence>
<dbReference type="Pfam" id="PF02737">
    <property type="entry name" value="3HCDH_N"/>
    <property type="match status" value="1"/>
</dbReference>
<dbReference type="InterPro" id="IPR006176">
    <property type="entry name" value="3-OHacyl-CoA_DH_NAD-bd"/>
</dbReference>
<evidence type="ECO:0000259" key="5">
    <source>
        <dbReference type="Pfam" id="PF02737"/>
    </source>
</evidence>
<evidence type="ECO:0000259" key="6">
    <source>
        <dbReference type="Pfam" id="PF16113"/>
    </source>
</evidence>
<comment type="caution">
    <text evidence="7">The sequence shown here is derived from an EMBL/GenBank/DDBJ whole genome shotgun (WGS) entry which is preliminary data.</text>
</comment>
<keyword evidence="2" id="KW-0520">NAD</keyword>
<feature type="domain" description="Enoyl-CoA hydratase/isomerase" evidence="6">
    <location>
        <begin position="513"/>
        <end position="641"/>
    </location>
</feature>
<dbReference type="SUPFAM" id="SSF51735">
    <property type="entry name" value="NAD(P)-binding Rossmann-fold domains"/>
    <property type="match status" value="1"/>
</dbReference>
<evidence type="ECO:0000256" key="2">
    <source>
        <dbReference type="ARBA" id="ARBA00023027"/>
    </source>
</evidence>
<dbReference type="EMBL" id="JBHSPH010000004">
    <property type="protein sequence ID" value="MFC5863338.1"/>
    <property type="molecule type" value="Genomic_DNA"/>
</dbReference>
<accession>A0ABW1EK26</accession>
<dbReference type="Pfam" id="PF00725">
    <property type="entry name" value="3HCDH"/>
    <property type="match status" value="1"/>
</dbReference>
<evidence type="ECO:0000313" key="7">
    <source>
        <dbReference type="EMBL" id="MFC5863338.1"/>
    </source>
</evidence>
<gene>
    <name evidence="7" type="ORF">ACFPT7_13625</name>
</gene>